<dbReference type="EMBL" id="FN668649">
    <property type="protein sequence ID" value="CBK22295.2"/>
    <property type="molecule type" value="Genomic_DNA"/>
</dbReference>
<evidence type="ECO:0000256" key="6">
    <source>
        <dbReference type="ARBA" id="ARBA00023315"/>
    </source>
</evidence>
<dbReference type="PROSITE" id="PS50216">
    <property type="entry name" value="DHHC"/>
    <property type="match status" value="1"/>
</dbReference>
<evidence type="ECO:0000259" key="9">
    <source>
        <dbReference type="Pfam" id="PF01529"/>
    </source>
</evidence>
<dbReference type="RefSeq" id="XP_012896343.1">
    <property type="nucleotide sequence ID" value="XM_013040889.1"/>
</dbReference>
<evidence type="ECO:0000256" key="7">
    <source>
        <dbReference type="ARBA" id="ARBA00038298"/>
    </source>
</evidence>
<dbReference type="GO" id="GO:0005783">
    <property type="term" value="C:endoplasmic reticulum"/>
    <property type="evidence" value="ECO:0007669"/>
    <property type="project" value="TreeGrafter"/>
</dbReference>
<evidence type="ECO:0000256" key="3">
    <source>
        <dbReference type="ARBA" id="ARBA00022692"/>
    </source>
</evidence>
<feature type="transmembrane region" description="Helical" evidence="8">
    <location>
        <begin position="142"/>
        <end position="162"/>
    </location>
</feature>
<evidence type="ECO:0000256" key="4">
    <source>
        <dbReference type="ARBA" id="ARBA00022989"/>
    </source>
</evidence>
<dbReference type="InterPro" id="IPR039859">
    <property type="entry name" value="PFA4/ZDH16/20/ERF2-like"/>
</dbReference>
<dbReference type="EC" id="2.3.1.225" evidence="8"/>
<keyword evidence="11" id="KW-1185">Reference proteome</keyword>
<dbReference type="AlphaFoldDB" id="D8M2K6"/>
<comment type="similarity">
    <text evidence="7">Belongs to the DHHC palmitoyltransferase family. PFA5 subfamily.</text>
</comment>
<organism evidence="10">
    <name type="scientific">Blastocystis hominis</name>
    <dbReference type="NCBI Taxonomy" id="12968"/>
    <lineage>
        <taxon>Eukaryota</taxon>
        <taxon>Sar</taxon>
        <taxon>Stramenopiles</taxon>
        <taxon>Bigyra</taxon>
        <taxon>Opalozoa</taxon>
        <taxon>Opalinata</taxon>
        <taxon>Blastocystidae</taxon>
        <taxon>Blastocystis</taxon>
    </lineage>
</organism>
<evidence type="ECO:0000313" key="11">
    <source>
        <dbReference type="Proteomes" id="UP000008312"/>
    </source>
</evidence>
<name>D8M2K6_BLAHO</name>
<feature type="transmembrane region" description="Helical" evidence="8">
    <location>
        <begin position="17"/>
        <end position="36"/>
    </location>
</feature>
<sequence length="301" mass="35146">MHVISAFFNSFSKAYNISMQILLINAPTWVQFLFRIDIFMMQINLHAISIKILQVSILLKIVFMFLTVRHCPGYLPMNTESEENKKLIDEGSQQQLAGVVCKECCSRRPLRTFHCSACYRCIFRYDHHSYLLNTCIGYGNQVYYFGYLLSSLLMDYLCFYIFIRHVTSLFALSFWQWFCVACVVFLFVSLDNVFQNLTATNIPNRDESFRFRNPFYISPFRNLLEFLHLSGTRWNETDLFSLVYVNKQTEKGVEPKSASNVVVDTIRLVSGLPTSRLNDIMEESMEETPVADLEVEEPLYQ</sequence>
<feature type="domain" description="Palmitoyltransferase DHHC" evidence="9">
    <location>
        <begin position="99"/>
        <end position="187"/>
    </location>
</feature>
<proteinExistence type="inferred from homology"/>
<feature type="transmembrane region" description="Helical" evidence="8">
    <location>
        <begin position="169"/>
        <end position="190"/>
    </location>
</feature>
<evidence type="ECO:0000313" key="10">
    <source>
        <dbReference type="EMBL" id="CBK22295.2"/>
    </source>
</evidence>
<gene>
    <name evidence="10" type="ORF">GSBLH_T00006433001</name>
</gene>
<evidence type="ECO:0000256" key="2">
    <source>
        <dbReference type="ARBA" id="ARBA00022679"/>
    </source>
</evidence>
<evidence type="ECO:0000256" key="5">
    <source>
        <dbReference type="ARBA" id="ARBA00023136"/>
    </source>
</evidence>
<reference evidence="10" key="1">
    <citation type="submission" date="2010-02" db="EMBL/GenBank/DDBJ databases">
        <title>Sequencing and annotation of the Blastocystis hominis genome.</title>
        <authorList>
            <person name="Wincker P."/>
        </authorList>
    </citation>
    <scope>NUCLEOTIDE SEQUENCE</scope>
    <source>
        <strain evidence="10">Singapore isolate B</strain>
    </source>
</reference>
<keyword evidence="5 8" id="KW-0472">Membrane</keyword>
<dbReference type="GO" id="GO:0019706">
    <property type="term" value="F:protein-cysteine S-palmitoyltransferase activity"/>
    <property type="evidence" value="ECO:0007669"/>
    <property type="project" value="UniProtKB-EC"/>
</dbReference>
<keyword evidence="3 8" id="KW-0812">Transmembrane</keyword>
<dbReference type="Pfam" id="PF01529">
    <property type="entry name" value="DHHC"/>
    <property type="match status" value="1"/>
</dbReference>
<feature type="transmembrane region" description="Helical" evidence="8">
    <location>
        <begin position="48"/>
        <end position="68"/>
    </location>
</feature>
<dbReference type="OrthoDB" id="77018at2759"/>
<dbReference type="GO" id="GO:0006612">
    <property type="term" value="P:protein targeting to membrane"/>
    <property type="evidence" value="ECO:0007669"/>
    <property type="project" value="TreeGrafter"/>
</dbReference>
<dbReference type="GeneID" id="24922557"/>
<dbReference type="GO" id="GO:0005794">
    <property type="term" value="C:Golgi apparatus"/>
    <property type="evidence" value="ECO:0007669"/>
    <property type="project" value="TreeGrafter"/>
</dbReference>
<dbReference type="PANTHER" id="PTHR22883:SF23">
    <property type="entry name" value="PALMITOYLTRANSFERASE ZDHHC6"/>
    <property type="match status" value="1"/>
</dbReference>
<dbReference type="Proteomes" id="UP000008312">
    <property type="component" value="Unassembled WGS sequence"/>
</dbReference>
<dbReference type="InterPro" id="IPR001594">
    <property type="entry name" value="Palmitoyltrfase_DHHC"/>
</dbReference>
<dbReference type="PANTHER" id="PTHR22883">
    <property type="entry name" value="ZINC FINGER DHHC DOMAIN CONTAINING PROTEIN"/>
    <property type="match status" value="1"/>
</dbReference>
<accession>D8M2K6</accession>
<comment type="domain">
    <text evidence="8">The DHHC domain is required for palmitoyltransferase activity.</text>
</comment>
<keyword evidence="6 8" id="KW-0012">Acyltransferase</keyword>
<keyword evidence="4 8" id="KW-1133">Transmembrane helix</keyword>
<evidence type="ECO:0000256" key="8">
    <source>
        <dbReference type="RuleBase" id="RU079119"/>
    </source>
</evidence>
<protein>
    <recommendedName>
        <fullName evidence="8">Palmitoyltransferase</fullName>
        <ecNumber evidence="8">2.3.1.225</ecNumber>
    </recommendedName>
</protein>
<comment type="subcellular location">
    <subcellularLocation>
        <location evidence="1">Membrane</location>
        <topology evidence="1">Multi-pass membrane protein</topology>
    </subcellularLocation>
</comment>
<dbReference type="GO" id="GO:0016020">
    <property type="term" value="C:membrane"/>
    <property type="evidence" value="ECO:0007669"/>
    <property type="project" value="UniProtKB-SubCell"/>
</dbReference>
<evidence type="ECO:0000256" key="1">
    <source>
        <dbReference type="ARBA" id="ARBA00004141"/>
    </source>
</evidence>
<dbReference type="InParanoid" id="D8M2K6"/>
<comment type="catalytic activity">
    <reaction evidence="8">
        <text>L-cysteinyl-[protein] + hexadecanoyl-CoA = S-hexadecanoyl-L-cysteinyl-[protein] + CoA</text>
        <dbReference type="Rhea" id="RHEA:36683"/>
        <dbReference type="Rhea" id="RHEA-COMP:10131"/>
        <dbReference type="Rhea" id="RHEA-COMP:11032"/>
        <dbReference type="ChEBI" id="CHEBI:29950"/>
        <dbReference type="ChEBI" id="CHEBI:57287"/>
        <dbReference type="ChEBI" id="CHEBI:57379"/>
        <dbReference type="ChEBI" id="CHEBI:74151"/>
        <dbReference type="EC" id="2.3.1.225"/>
    </reaction>
</comment>
<keyword evidence="2 8" id="KW-0808">Transferase</keyword>